<keyword evidence="1" id="KW-1133">Transmembrane helix</keyword>
<keyword evidence="1" id="KW-0472">Membrane</keyword>
<keyword evidence="3" id="KW-1185">Reference proteome</keyword>
<sequence>MTVKKAIGILKTQKDKLDDFGNENLNWVFQTASYIKDFFGEDSPEFSFISQFSFNVKASSWDRPEDVRRWLAEKPIVAKRFLDNCIETLEQKGLFKQPKQNFLNQLSETALWTLIPLIGTGLLSIGLFFGNLYSDKQNIELRQENKLLKDSLNTFRTLSLGNKTINSRPDTIIQKITNNDSLK</sequence>
<evidence type="ECO:0000313" key="2">
    <source>
        <dbReference type="EMBL" id="MBB5286860.1"/>
    </source>
</evidence>
<evidence type="ECO:0000313" key="3">
    <source>
        <dbReference type="Proteomes" id="UP000557307"/>
    </source>
</evidence>
<gene>
    <name evidence="2" type="ORF">HNQ92_005022</name>
</gene>
<dbReference type="EMBL" id="JACHGF010000012">
    <property type="protein sequence ID" value="MBB5286860.1"/>
    <property type="molecule type" value="Genomic_DNA"/>
</dbReference>
<keyword evidence="1" id="KW-0812">Transmembrane</keyword>
<dbReference type="Proteomes" id="UP000557307">
    <property type="component" value="Unassembled WGS sequence"/>
</dbReference>
<name>A0A840U441_9BACT</name>
<dbReference type="RefSeq" id="WP_184178403.1">
    <property type="nucleotide sequence ID" value="NZ_JACHGF010000012.1"/>
</dbReference>
<accession>A0A840U441</accession>
<organism evidence="2 3">
    <name type="scientific">Rhabdobacter roseus</name>
    <dbReference type="NCBI Taxonomy" id="1655419"/>
    <lineage>
        <taxon>Bacteria</taxon>
        <taxon>Pseudomonadati</taxon>
        <taxon>Bacteroidota</taxon>
        <taxon>Cytophagia</taxon>
        <taxon>Cytophagales</taxon>
        <taxon>Cytophagaceae</taxon>
        <taxon>Rhabdobacter</taxon>
    </lineage>
</organism>
<comment type="caution">
    <text evidence="2">The sequence shown here is derived from an EMBL/GenBank/DDBJ whole genome shotgun (WGS) entry which is preliminary data.</text>
</comment>
<dbReference type="AlphaFoldDB" id="A0A840U441"/>
<proteinExistence type="predicted"/>
<feature type="transmembrane region" description="Helical" evidence="1">
    <location>
        <begin position="110"/>
        <end position="133"/>
    </location>
</feature>
<reference evidence="2 3" key="1">
    <citation type="submission" date="2020-08" db="EMBL/GenBank/DDBJ databases">
        <title>Genomic Encyclopedia of Type Strains, Phase IV (KMG-IV): sequencing the most valuable type-strain genomes for metagenomic binning, comparative biology and taxonomic classification.</title>
        <authorList>
            <person name="Goeker M."/>
        </authorList>
    </citation>
    <scope>NUCLEOTIDE SEQUENCE [LARGE SCALE GENOMIC DNA]</scope>
    <source>
        <strain evidence="2 3">DSM 105074</strain>
    </source>
</reference>
<protein>
    <submittedName>
        <fullName evidence="2">Uncharacterized protein</fullName>
    </submittedName>
</protein>
<evidence type="ECO:0000256" key="1">
    <source>
        <dbReference type="SAM" id="Phobius"/>
    </source>
</evidence>